<organism evidence="1 2">
    <name type="scientific">Sagittula stellata (strain ATCC 700073 / DSM 11524 / E-37)</name>
    <dbReference type="NCBI Taxonomy" id="388399"/>
    <lineage>
        <taxon>Bacteria</taxon>
        <taxon>Pseudomonadati</taxon>
        <taxon>Pseudomonadota</taxon>
        <taxon>Alphaproteobacteria</taxon>
        <taxon>Rhodobacterales</taxon>
        <taxon>Roseobacteraceae</taxon>
        <taxon>Sagittula</taxon>
    </lineage>
</organism>
<dbReference type="Proteomes" id="UP000005713">
    <property type="component" value="Unassembled WGS sequence"/>
</dbReference>
<dbReference type="RefSeq" id="WP_005857895.1">
    <property type="nucleotide sequence ID" value="NZ_AAYA01000004.1"/>
</dbReference>
<dbReference type="OrthoDB" id="7667008at2"/>
<dbReference type="AlphaFoldDB" id="A3K1Z1"/>
<reference evidence="1 2" key="1">
    <citation type="submission" date="2006-06" db="EMBL/GenBank/DDBJ databases">
        <authorList>
            <person name="Moran M.A."/>
            <person name="Ferriera S."/>
            <person name="Johnson J."/>
            <person name="Kravitz S."/>
            <person name="Beeson K."/>
            <person name="Sutton G."/>
            <person name="Rogers Y.-H."/>
            <person name="Friedman R."/>
            <person name="Frazier M."/>
            <person name="Venter J.C."/>
        </authorList>
    </citation>
    <scope>NUCLEOTIDE SEQUENCE [LARGE SCALE GENOMIC DNA]</scope>
    <source>
        <strain evidence="1 2">E-37</strain>
    </source>
</reference>
<dbReference type="EMBL" id="AAYA01000004">
    <property type="protein sequence ID" value="EBA08937.1"/>
    <property type="molecule type" value="Genomic_DNA"/>
</dbReference>
<evidence type="ECO:0000313" key="2">
    <source>
        <dbReference type="Proteomes" id="UP000005713"/>
    </source>
</evidence>
<keyword evidence="2" id="KW-1185">Reference proteome</keyword>
<protein>
    <submittedName>
        <fullName evidence="1">Uncharacterized protein</fullName>
    </submittedName>
</protein>
<dbReference type="eggNOG" id="ENOG5030C42">
    <property type="taxonomic scope" value="Bacteria"/>
</dbReference>
<sequence length="269" mass="29648">MSVIWVNSIGTAFTRYPYRWRLEDERRSCAAVLERATPQEGASPEIPIAPARGACRTAVPTEAVMTPSGPRVYADRSSGLRVHRLDAWDRMHSAARRSFPARLGRWEAERRAKGLPVEGRGVRRPVFVPPFTVGQVEMGRDYAALVERLAASGVRCCSLERTGRGGPGTGLSVSEAVSRDMARLRVLERRVGAGVVKDCMRPSKGGMRSTIRVADLVRSVCVEEMTLAEVARRHGWAKNGRIVEILKRELAGALERMRGFGLAVPRETS</sequence>
<gene>
    <name evidence="1" type="ORF">SSE37_04805</name>
</gene>
<evidence type="ECO:0000313" key="1">
    <source>
        <dbReference type="EMBL" id="EBA08937.1"/>
    </source>
</evidence>
<accession>A3K1Z1</accession>
<proteinExistence type="predicted"/>
<comment type="caution">
    <text evidence="1">The sequence shown here is derived from an EMBL/GenBank/DDBJ whole genome shotgun (WGS) entry which is preliminary data.</text>
</comment>
<name>A3K1Z1_SAGS3</name>